<dbReference type="GO" id="GO:0006457">
    <property type="term" value="P:protein folding"/>
    <property type="evidence" value="ECO:0007669"/>
    <property type="project" value="TreeGrafter"/>
</dbReference>
<dbReference type="GO" id="GO:0051879">
    <property type="term" value="F:Hsp90 protein binding"/>
    <property type="evidence" value="ECO:0007669"/>
    <property type="project" value="InterPro"/>
</dbReference>
<evidence type="ECO:0000256" key="3">
    <source>
        <dbReference type="ARBA" id="ARBA00023602"/>
    </source>
</evidence>
<dbReference type="PANTHER" id="PTHR46035">
    <property type="entry name" value="TETRATRICOPEPTIDE REPEAT PROTEIN 4"/>
    <property type="match status" value="1"/>
</dbReference>
<evidence type="ECO:0000313" key="6">
    <source>
        <dbReference type="Proteomes" id="UP000800093"/>
    </source>
</evidence>
<dbReference type="SMART" id="SM00028">
    <property type="entry name" value="TPR"/>
    <property type="match status" value="3"/>
</dbReference>
<accession>A0A9P4KIJ1</accession>
<proteinExistence type="inferred from homology"/>
<organism evidence="5 6">
    <name type="scientific">Lojkania enalia</name>
    <dbReference type="NCBI Taxonomy" id="147567"/>
    <lineage>
        <taxon>Eukaryota</taxon>
        <taxon>Fungi</taxon>
        <taxon>Dikarya</taxon>
        <taxon>Ascomycota</taxon>
        <taxon>Pezizomycotina</taxon>
        <taxon>Dothideomycetes</taxon>
        <taxon>Pleosporomycetidae</taxon>
        <taxon>Pleosporales</taxon>
        <taxon>Pleosporales incertae sedis</taxon>
        <taxon>Lojkania</taxon>
    </lineage>
</organism>
<protein>
    <submittedName>
        <fullName evidence="5">TPR repeat protein-like protein</fullName>
    </submittedName>
</protein>
<dbReference type="EMBL" id="ML986586">
    <property type="protein sequence ID" value="KAF2268608.1"/>
    <property type="molecule type" value="Genomic_DNA"/>
</dbReference>
<dbReference type="CDD" id="cd21381">
    <property type="entry name" value="CTWD_TTC4"/>
    <property type="match status" value="1"/>
</dbReference>
<dbReference type="GO" id="GO:0030544">
    <property type="term" value="F:Hsp70 protein binding"/>
    <property type="evidence" value="ECO:0007669"/>
    <property type="project" value="TreeGrafter"/>
</dbReference>
<keyword evidence="2" id="KW-0802">TPR repeat</keyword>
<dbReference type="InterPro" id="IPR011990">
    <property type="entry name" value="TPR-like_helical_dom_sf"/>
</dbReference>
<keyword evidence="6" id="KW-1185">Reference proteome</keyword>
<evidence type="ECO:0000256" key="2">
    <source>
        <dbReference type="ARBA" id="ARBA00022803"/>
    </source>
</evidence>
<keyword evidence="1" id="KW-0677">Repeat</keyword>
<evidence type="ECO:0000313" key="5">
    <source>
        <dbReference type="EMBL" id="KAF2268608.1"/>
    </source>
</evidence>
<comment type="caution">
    <text evidence="5">The sequence shown here is derived from an EMBL/GenBank/DDBJ whole genome shotgun (WGS) entry which is preliminary data.</text>
</comment>
<gene>
    <name evidence="5" type="ORF">CC78DRAFT_551400</name>
</gene>
<reference evidence="6" key="1">
    <citation type="journal article" date="2020" name="Stud. Mycol.">
        <title>101 Dothideomycetes genomes: A test case for predicting lifestyles and emergence of pathogens.</title>
        <authorList>
            <person name="Haridas S."/>
            <person name="Albert R."/>
            <person name="Binder M."/>
            <person name="Bloem J."/>
            <person name="LaButti K."/>
            <person name="Salamov A."/>
            <person name="Andreopoulos B."/>
            <person name="Baker S."/>
            <person name="Barry K."/>
            <person name="Bills G."/>
            <person name="Bluhm B."/>
            <person name="Cannon C."/>
            <person name="Castanera R."/>
            <person name="Culley D."/>
            <person name="Daum C."/>
            <person name="Ezra D."/>
            <person name="Gonzalez J."/>
            <person name="Henrissat B."/>
            <person name="Kuo A."/>
            <person name="Liang C."/>
            <person name="Lipzen A."/>
            <person name="Lutzoni F."/>
            <person name="Magnuson J."/>
            <person name="Mondo S."/>
            <person name="Nolan M."/>
            <person name="Ohm R."/>
            <person name="Pangilinan J."/>
            <person name="Park H.-J."/>
            <person name="Ramirez L."/>
            <person name="Alfaro M."/>
            <person name="Sun H."/>
            <person name="Tritt A."/>
            <person name="Yoshinaga Y."/>
            <person name="Zwiers L.-H."/>
            <person name="Turgeon B."/>
            <person name="Goodwin S."/>
            <person name="Spatafora J."/>
            <person name="Crous P."/>
            <person name="Grigoriev I."/>
        </authorList>
    </citation>
    <scope>NUCLEOTIDE SEQUENCE [LARGE SCALE GENOMIC DNA]</scope>
    <source>
        <strain evidence="6">CBS 304.66</strain>
    </source>
</reference>
<name>A0A9P4KIJ1_9PLEO</name>
<evidence type="ECO:0000259" key="4">
    <source>
        <dbReference type="Pfam" id="PF18972"/>
    </source>
</evidence>
<dbReference type="Gene3D" id="1.25.40.10">
    <property type="entry name" value="Tetratricopeptide repeat domain"/>
    <property type="match status" value="1"/>
</dbReference>
<dbReference type="GO" id="GO:0005829">
    <property type="term" value="C:cytosol"/>
    <property type="evidence" value="ECO:0007669"/>
    <property type="project" value="TreeGrafter"/>
</dbReference>
<dbReference type="GO" id="GO:0005634">
    <property type="term" value="C:nucleus"/>
    <property type="evidence" value="ECO:0007669"/>
    <property type="project" value="TreeGrafter"/>
</dbReference>
<dbReference type="OrthoDB" id="420195at2759"/>
<dbReference type="PANTHER" id="PTHR46035:SF1">
    <property type="entry name" value="TETRATRICOPEPTIDE REPEAT PROTEIN 4"/>
    <property type="match status" value="1"/>
</dbReference>
<dbReference type="InterPro" id="IPR044059">
    <property type="entry name" value="Csn1/TTC4_wheel"/>
</dbReference>
<dbReference type="AlphaFoldDB" id="A0A9P4KIJ1"/>
<feature type="domain" description="Cns1/TTC4 wheel" evidence="4">
    <location>
        <begin position="292"/>
        <end position="401"/>
    </location>
</feature>
<dbReference type="SUPFAM" id="SSF48452">
    <property type="entry name" value="TPR-like"/>
    <property type="match status" value="1"/>
</dbReference>
<dbReference type="FunFam" id="1.25.40.10:FF:000611">
    <property type="entry name" value="TPR repeat protein"/>
    <property type="match status" value="1"/>
</dbReference>
<dbReference type="Proteomes" id="UP000800093">
    <property type="component" value="Unassembled WGS sequence"/>
</dbReference>
<sequence>MFTPTLFAKAFLFEDRMFMASQSASNDGQQPSAALPPAMAEIKSQSVEKVLEEMNRLPLFMTTLDETDGQGNENPGLEALKALAYEGTRAEVAENFRQQGNDCARVKQWADAKEFYDKAIAALRAPPSAPDPEAGIQVIEVELSEEEEAKKESEIEEACFVNRALCNLEKKNYRSCIQDCASTLRLNPKNIKALYRSSLACLTLDKLPEAADACGRGLALDSSNASLQKLSTKIAARQTHLDALEKSRREREERAASEKATLELALKRRRILTRSTDQAPDLEDAAVKLVRPLDPNSELSFPVLLLYPTHSQSDFIKTFSEKERLDQHLDYIFPLPWDSENEYTLDGVEAYMETIVGGLIKAGKKMALGKILGSGKTEVVDGLIRINILPRAKAAEWIEDFKRRRTT</sequence>
<evidence type="ECO:0000256" key="1">
    <source>
        <dbReference type="ARBA" id="ARBA00022737"/>
    </source>
</evidence>
<dbReference type="Pfam" id="PF18972">
    <property type="entry name" value="Wheel"/>
    <property type="match status" value="1"/>
</dbReference>
<comment type="similarity">
    <text evidence="3">Belongs to the TTC4 family.</text>
</comment>
<dbReference type="InterPro" id="IPR019734">
    <property type="entry name" value="TPR_rpt"/>
</dbReference>